<reference evidence="2" key="1">
    <citation type="submission" date="2015-09" db="EMBL/GenBank/DDBJ databases">
        <title>Whole genome sequence of Pseudomonas fluorescens FW300-N2C3.</title>
        <authorList>
            <person name="Ray J."/>
            <person name="Melnyk R."/>
            <person name="Deutschbauer A."/>
        </authorList>
    </citation>
    <scope>NUCLEOTIDE SEQUENCE [LARGE SCALE GENOMIC DNA]</scope>
    <source>
        <strain evidence="2">FW300-N2C3</strain>
    </source>
</reference>
<proteinExistence type="predicted"/>
<dbReference type="AlphaFoldDB" id="A0A0N9WFL0"/>
<evidence type="ECO:0000313" key="2">
    <source>
        <dbReference type="Proteomes" id="UP000059425"/>
    </source>
</evidence>
<dbReference type="EMBL" id="CP012831">
    <property type="protein sequence ID" value="ALI06683.1"/>
    <property type="molecule type" value="Genomic_DNA"/>
</dbReference>
<reference evidence="1 2" key="2">
    <citation type="journal article" date="2018" name="Nature">
        <title>Mutant phenotypes for thousands of bacterial genes of unknown function.</title>
        <authorList>
            <person name="Price M.N."/>
            <person name="Wetmore K.M."/>
            <person name="Waters R.J."/>
            <person name="Callaghan M."/>
            <person name="Ray J."/>
            <person name="Liu H."/>
            <person name="Kuehl J.V."/>
            <person name="Melnyk R.A."/>
            <person name="Lamson J.S."/>
            <person name="Suh Y."/>
            <person name="Carlson H.K."/>
            <person name="Esquivel Z."/>
            <person name="Sadeeshkumar H."/>
            <person name="Chakraborty R."/>
            <person name="Zane G.M."/>
            <person name="Rubin B.E."/>
            <person name="Wall J.D."/>
            <person name="Visel A."/>
            <person name="Bristow J."/>
            <person name="Blow M.J."/>
            <person name="Arkin A.P."/>
            <person name="Deutschbauer A.M."/>
        </authorList>
    </citation>
    <scope>NUCLEOTIDE SEQUENCE [LARGE SCALE GENOMIC DNA]</scope>
    <source>
        <strain evidence="1 2">FW300-N2C3</strain>
    </source>
</reference>
<sequence length="134" mass="15638">MKNENIFELCSAVLTKLGFGNETLMSLVNKWQFFIEECQEGYDWDYSEYRNEIRVRGLIEELLSDPRISNADELAHLFSEVFRLDEKFKCLLQSGVSMLEGGHWWEQGVLIRAGDEYCHYMKSAYGIYVESVEG</sequence>
<dbReference type="RefSeq" id="WP_060739254.1">
    <property type="nucleotide sequence ID" value="NZ_CP012831.1"/>
</dbReference>
<accession>A0A0N9WFL0</accession>
<protein>
    <submittedName>
        <fullName evidence="1">Uncharacterized protein</fullName>
    </submittedName>
</protein>
<dbReference type="Proteomes" id="UP000059425">
    <property type="component" value="Chromosome"/>
</dbReference>
<dbReference type="OrthoDB" id="4178485at2"/>
<name>A0A0N9WFL0_PSEFL</name>
<evidence type="ECO:0000313" key="1">
    <source>
        <dbReference type="EMBL" id="ALI06683.1"/>
    </source>
</evidence>
<gene>
    <name evidence="1" type="ORF">AO356_07675</name>
</gene>
<organism evidence="1 2">
    <name type="scientific">Pseudomonas fluorescens</name>
    <dbReference type="NCBI Taxonomy" id="294"/>
    <lineage>
        <taxon>Bacteria</taxon>
        <taxon>Pseudomonadati</taxon>
        <taxon>Pseudomonadota</taxon>
        <taxon>Gammaproteobacteria</taxon>
        <taxon>Pseudomonadales</taxon>
        <taxon>Pseudomonadaceae</taxon>
        <taxon>Pseudomonas</taxon>
    </lineage>
</organism>